<proteinExistence type="predicted"/>
<reference evidence="1" key="1">
    <citation type="submission" date="2013-08" db="EMBL/GenBank/DDBJ databases">
        <title>Gene expansion shapes genome architecture in the human pathogen Lichtheimia corymbifera: an evolutionary genomics analysis in the ancient terrestrial Mucorales (Mucoromycotina).</title>
        <authorList>
            <person name="Schwartze V.U."/>
            <person name="Winter S."/>
            <person name="Shelest E."/>
            <person name="Marcet-Houben M."/>
            <person name="Horn F."/>
            <person name="Wehner S."/>
            <person name="Hoffmann K."/>
            <person name="Riege K."/>
            <person name="Sammeth M."/>
            <person name="Nowrousian M."/>
            <person name="Valiante V."/>
            <person name="Linde J."/>
            <person name="Jacobsen I.D."/>
            <person name="Marz M."/>
            <person name="Brakhage A.A."/>
            <person name="Gabaldon T."/>
            <person name="Bocker S."/>
            <person name="Voigt K."/>
        </authorList>
    </citation>
    <scope>NUCLEOTIDE SEQUENCE [LARGE SCALE GENOMIC DNA]</scope>
    <source>
        <strain evidence="1">FSU 9682</strain>
    </source>
</reference>
<protein>
    <submittedName>
        <fullName evidence="1">Uncharacterized protein</fullName>
    </submittedName>
</protein>
<accession>A0A068RP98</accession>
<comment type="caution">
    <text evidence="1">The sequence shown here is derived from an EMBL/GenBank/DDBJ whole genome shotgun (WGS) entry which is preliminary data.</text>
</comment>
<dbReference type="EMBL" id="CBTN010000010">
    <property type="protein sequence ID" value="CDH51452.1"/>
    <property type="molecule type" value="Genomic_DNA"/>
</dbReference>
<sequence>MDDAISAIKYASRQAIFDWLGSNEMTKKQRDKQQDGKGCISAAITRLFSTSILVSMDACIKCSEEKRYWNVEDDDGLDGIDKRAYIFGRMVFCAAMDGIRILKAYYAATDLESWTKDGFDGSNQGYNDTITPVTVIRFTCILFKLLRCSFIILL</sequence>
<name>A0A068RP98_9FUNG</name>
<evidence type="ECO:0000313" key="1">
    <source>
        <dbReference type="EMBL" id="CDH51452.1"/>
    </source>
</evidence>
<keyword evidence="2" id="KW-1185">Reference proteome</keyword>
<evidence type="ECO:0000313" key="2">
    <source>
        <dbReference type="Proteomes" id="UP000027586"/>
    </source>
</evidence>
<dbReference type="Proteomes" id="UP000027586">
    <property type="component" value="Unassembled WGS sequence"/>
</dbReference>
<gene>
    <name evidence="1" type="ORF">LCOR_03056.1</name>
</gene>
<dbReference type="AlphaFoldDB" id="A0A068RP98"/>
<dbReference type="VEuPathDB" id="FungiDB:LCOR_03056.1"/>
<organism evidence="1 2">
    <name type="scientific">Lichtheimia corymbifera JMRC:FSU:9682</name>
    <dbReference type="NCBI Taxonomy" id="1263082"/>
    <lineage>
        <taxon>Eukaryota</taxon>
        <taxon>Fungi</taxon>
        <taxon>Fungi incertae sedis</taxon>
        <taxon>Mucoromycota</taxon>
        <taxon>Mucoromycotina</taxon>
        <taxon>Mucoromycetes</taxon>
        <taxon>Mucorales</taxon>
        <taxon>Lichtheimiaceae</taxon>
        <taxon>Lichtheimia</taxon>
    </lineage>
</organism>